<dbReference type="SUPFAM" id="SSF48317">
    <property type="entry name" value="Acid phosphatase/Vanadium-dependent haloperoxidase"/>
    <property type="match status" value="1"/>
</dbReference>
<protein>
    <recommendedName>
        <fullName evidence="2">Inositolphosphotransferase Aur1/Ipt1 domain-containing protein</fullName>
    </recommendedName>
</protein>
<dbReference type="Proteomes" id="UP000681035">
    <property type="component" value="Chromosome"/>
</dbReference>
<gene>
    <name evidence="3" type="ORF">MM50RIKEN_06920</name>
</gene>
<dbReference type="KEGG" id="vcop:MM50RIKEN_06920"/>
<keyword evidence="4" id="KW-1185">Reference proteome</keyword>
<evidence type="ECO:0000259" key="2">
    <source>
        <dbReference type="Pfam" id="PF14378"/>
    </source>
</evidence>
<feature type="transmembrane region" description="Helical" evidence="1">
    <location>
        <begin position="164"/>
        <end position="180"/>
    </location>
</feature>
<keyword evidence="1" id="KW-1133">Transmembrane helix</keyword>
<evidence type="ECO:0000313" key="3">
    <source>
        <dbReference type="EMBL" id="BCK80929.1"/>
    </source>
</evidence>
<feature type="transmembrane region" description="Helical" evidence="1">
    <location>
        <begin position="12"/>
        <end position="34"/>
    </location>
</feature>
<sequence>MQTIKTFIKDHPHMWWGLYLPVYLGGFFLIEHFITDNYWATQTFIDEYIPFCEYFVIPYDSWSFLLLALGLYLIVKDAEGFRRYMWSIMLTFGFATIFCALVPNGQDLRPAVMEHHNFCTWLLQNTYNLDTNTNVLPSVHVLGVLDALYAVHRTPGLRRTGWRTFADIWGVIIICSTLFVKQHAFIDVVAGLVVGAIAYVIIYVIIGGRRDRRMAAAGKEVPCGEHTDP</sequence>
<name>A0A810PXR3_9FIRM</name>
<keyword evidence="1" id="KW-0472">Membrane</keyword>
<proteinExistence type="predicted"/>
<dbReference type="EMBL" id="AP023418">
    <property type="protein sequence ID" value="BCK80929.1"/>
    <property type="molecule type" value="Genomic_DNA"/>
</dbReference>
<reference evidence="3" key="1">
    <citation type="submission" date="2020-09" db="EMBL/GenBank/DDBJ databases">
        <title>New species isolated from human feces.</title>
        <authorList>
            <person name="Kitahara M."/>
            <person name="Shigeno Y."/>
            <person name="Shime M."/>
            <person name="Matsumoto Y."/>
            <person name="Nakamura S."/>
            <person name="Motooka D."/>
            <person name="Fukuoka S."/>
            <person name="Nishikawa H."/>
            <person name="Benno Y."/>
        </authorList>
    </citation>
    <scope>NUCLEOTIDE SEQUENCE</scope>
    <source>
        <strain evidence="3">MM50</strain>
    </source>
</reference>
<feature type="transmembrane region" description="Helical" evidence="1">
    <location>
        <begin position="84"/>
        <end position="103"/>
    </location>
</feature>
<feature type="transmembrane region" description="Helical" evidence="1">
    <location>
        <begin position="54"/>
        <end position="75"/>
    </location>
</feature>
<dbReference type="AlphaFoldDB" id="A0A810PXR3"/>
<dbReference type="GO" id="GO:0016020">
    <property type="term" value="C:membrane"/>
    <property type="evidence" value="ECO:0007669"/>
    <property type="project" value="UniProtKB-SubCell"/>
</dbReference>
<organism evidence="3 4">
    <name type="scientific">Vescimonas coprocola</name>
    <dbReference type="NCBI Taxonomy" id="2714355"/>
    <lineage>
        <taxon>Bacteria</taxon>
        <taxon>Bacillati</taxon>
        <taxon>Bacillota</taxon>
        <taxon>Clostridia</taxon>
        <taxon>Eubacteriales</taxon>
        <taxon>Oscillospiraceae</taxon>
        <taxon>Vescimonas</taxon>
    </lineage>
</organism>
<keyword evidence="1" id="KW-0812">Transmembrane</keyword>
<dbReference type="InterPro" id="IPR036938">
    <property type="entry name" value="PAP2/HPO_sf"/>
</dbReference>
<evidence type="ECO:0000256" key="1">
    <source>
        <dbReference type="SAM" id="Phobius"/>
    </source>
</evidence>
<feature type="transmembrane region" description="Helical" evidence="1">
    <location>
        <begin position="186"/>
        <end position="206"/>
    </location>
</feature>
<accession>A0A810PXR3</accession>
<evidence type="ECO:0000313" key="4">
    <source>
        <dbReference type="Proteomes" id="UP000681035"/>
    </source>
</evidence>
<dbReference type="RefSeq" id="WP_213541761.1">
    <property type="nucleotide sequence ID" value="NZ_AP023418.1"/>
</dbReference>
<dbReference type="InterPro" id="IPR026841">
    <property type="entry name" value="Aur1/Ipt1"/>
</dbReference>
<feature type="domain" description="Inositolphosphotransferase Aur1/Ipt1" evidence="2">
    <location>
        <begin position="39"/>
        <end position="200"/>
    </location>
</feature>
<dbReference type="Pfam" id="PF14378">
    <property type="entry name" value="PAP2_3"/>
    <property type="match status" value="1"/>
</dbReference>